<evidence type="ECO:0000313" key="9">
    <source>
        <dbReference type="Proteomes" id="UP000478064"/>
    </source>
</evidence>
<evidence type="ECO:0000256" key="5">
    <source>
        <dbReference type="ARBA" id="ARBA00023001"/>
    </source>
</evidence>
<dbReference type="Gene3D" id="1.50.10.10">
    <property type="match status" value="1"/>
</dbReference>
<gene>
    <name evidence="8" type="primary">bcsZ</name>
    <name evidence="8" type="ORF">GHO27_22515</name>
</gene>
<dbReference type="SUPFAM" id="SSF48208">
    <property type="entry name" value="Six-hairpin glycosidases"/>
    <property type="match status" value="1"/>
</dbReference>
<evidence type="ECO:0000256" key="2">
    <source>
        <dbReference type="ARBA" id="ARBA00009209"/>
    </source>
</evidence>
<dbReference type="GO" id="GO:0008810">
    <property type="term" value="F:cellulase activity"/>
    <property type="evidence" value="ECO:0007669"/>
    <property type="project" value="UniProtKB-EC"/>
</dbReference>
<dbReference type="GO" id="GO:0030245">
    <property type="term" value="P:cellulose catabolic process"/>
    <property type="evidence" value="ECO:0007669"/>
    <property type="project" value="UniProtKB-KW"/>
</dbReference>
<comment type="caution">
    <text evidence="8">The sequence shown here is derived from an EMBL/GenBank/DDBJ whole genome shotgun (WGS) entry which is preliminary data.</text>
</comment>
<dbReference type="EC" id="3.2.1.4" evidence="3"/>
<evidence type="ECO:0000256" key="3">
    <source>
        <dbReference type="ARBA" id="ARBA00012601"/>
    </source>
</evidence>
<keyword evidence="7" id="KW-0624">Polysaccharide degradation</keyword>
<dbReference type="PRINTS" id="PR00735">
    <property type="entry name" value="GLHYDRLASE8"/>
</dbReference>
<keyword evidence="4 8" id="KW-0378">Hydrolase</keyword>
<dbReference type="InterPro" id="IPR012341">
    <property type="entry name" value="6hp_glycosidase-like_sf"/>
</dbReference>
<name>A0A6L5HYS3_9PSED</name>
<dbReference type="InterPro" id="IPR002037">
    <property type="entry name" value="Glyco_hydro_8"/>
</dbReference>
<organism evidence="8 9">
    <name type="scientific">Pseudomonas helleri</name>
    <dbReference type="NCBI Taxonomy" id="1608996"/>
    <lineage>
        <taxon>Bacteria</taxon>
        <taxon>Pseudomonadati</taxon>
        <taxon>Pseudomonadota</taxon>
        <taxon>Gammaproteobacteria</taxon>
        <taxon>Pseudomonadales</taxon>
        <taxon>Pseudomonadaceae</taxon>
        <taxon>Pseudomonas</taxon>
    </lineage>
</organism>
<reference evidence="8 9" key="1">
    <citation type="submission" date="2019-10" db="EMBL/GenBank/DDBJ databases">
        <title>Evaluation of single-gene subtyping targets for Pseudomonas.</title>
        <authorList>
            <person name="Reichler S.J."/>
            <person name="Orsi R.H."/>
            <person name="Wiedmann M."/>
            <person name="Martin N.H."/>
            <person name="Murphy S.I."/>
        </authorList>
    </citation>
    <scope>NUCLEOTIDE SEQUENCE [LARGE SCALE GENOMIC DNA]</scope>
    <source>
        <strain evidence="8 9">FSL R10-1637</strain>
    </source>
</reference>
<dbReference type="Pfam" id="PF01270">
    <property type="entry name" value="Glyco_hydro_8"/>
    <property type="match status" value="1"/>
</dbReference>
<evidence type="ECO:0000256" key="4">
    <source>
        <dbReference type="ARBA" id="ARBA00022801"/>
    </source>
</evidence>
<evidence type="ECO:0000256" key="1">
    <source>
        <dbReference type="ARBA" id="ARBA00000966"/>
    </source>
</evidence>
<dbReference type="Proteomes" id="UP000478064">
    <property type="component" value="Unassembled WGS sequence"/>
</dbReference>
<sequence>MLFVTGVSVVRARFRGGLLCALLLTWLLPVTARAEACSVPPWPLWQTFVEHFVQPDGRVMDASTPQRHSSSEGQSYAMFFALVADDRETFERLWRWSVNNLAQGDIKTHLPGWFWGLDEHGEWVLLDSNSASDGDLWFAYALLEAGRLWHRMDYTEDGRHLLHNIAAQEVATLPGLGKMLLPGKFGFIKPDPASPDQWQLNPSYMPIPILRRFAEVDPKGPWADIAKNTVTLIKAVSHNGFVADWVTYRATGAKTGEFVTDPTKGDLGSYDAIRTYMWAGLMPARDRLRKPLLASLDGMLQATGEDGVPPEKVQVTSGAHSGAGPFGFSAALLPYLKALGKTTLQQEQAVRVEQLMAQSLTPEAVKLAQPPYYFFVLSLFSLGYMDNRYHFLEDGKLQPMWETTCPRATTP</sequence>
<comment type="similarity">
    <text evidence="2">Belongs to the glycosyl hydrolase 8 (cellulase D) family.</text>
</comment>
<protein>
    <recommendedName>
        <fullName evidence="3">cellulase</fullName>
        <ecNumber evidence="3">3.2.1.4</ecNumber>
    </recommendedName>
</protein>
<accession>A0A6L5HYS3</accession>
<dbReference type="EMBL" id="WIVU01000063">
    <property type="protein sequence ID" value="MQU08443.1"/>
    <property type="molecule type" value="Genomic_DNA"/>
</dbReference>
<dbReference type="InterPro" id="IPR008928">
    <property type="entry name" value="6-hairpin_glycosidase_sf"/>
</dbReference>
<keyword evidence="6 8" id="KW-0326">Glycosidase</keyword>
<evidence type="ECO:0000256" key="7">
    <source>
        <dbReference type="ARBA" id="ARBA00023326"/>
    </source>
</evidence>
<proteinExistence type="inferred from homology"/>
<dbReference type="RefSeq" id="WP_323370661.1">
    <property type="nucleotide sequence ID" value="NZ_WIVU01000063.1"/>
</dbReference>
<comment type="catalytic activity">
    <reaction evidence="1">
        <text>Endohydrolysis of (1-&gt;4)-beta-D-glucosidic linkages in cellulose, lichenin and cereal beta-D-glucans.</text>
        <dbReference type="EC" id="3.2.1.4"/>
    </reaction>
</comment>
<keyword evidence="7" id="KW-0119">Carbohydrate metabolism</keyword>
<keyword evidence="5" id="KW-0136">Cellulose degradation</keyword>
<dbReference type="AlphaFoldDB" id="A0A6L5HYS3"/>
<evidence type="ECO:0000256" key="6">
    <source>
        <dbReference type="ARBA" id="ARBA00023295"/>
    </source>
</evidence>
<dbReference type="NCBIfam" id="NF008305">
    <property type="entry name" value="PRK11097.1"/>
    <property type="match status" value="1"/>
</dbReference>
<evidence type="ECO:0000313" key="8">
    <source>
        <dbReference type="EMBL" id="MQU08443.1"/>
    </source>
</evidence>